<dbReference type="Pfam" id="PF12951">
    <property type="entry name" value="PATR"/>
    <property type="match status" value="32"/>
</dbReference>
<evidence type="ECO:0000256" key="2">
    <source>
        <dbReference type="SAM" id="MobiDB-lite"/>
    </source>
</evidence>
<evidence type="ECO:0000259" key="3">
    <source>
        <dbReference type="SMART" id="SM00912"/>
    </source>
</evidence>
<evidence type="ECO:0000313" key="5">
    <source>
        <dbReference type="Proteomes" id="UP001365405"/>
    </source>
</evidence>
<accession>A0ABU9CF78</accession>
<dbReference type="PANTHER" id="PTHR35037">
    <property type="entry name" value="C-TERMINAL REGION OF AIDA-LIKE PROTEIN"/>
    <property type="match status" value="1"/>
</dbReference>
<feature type="domain" description="Filamentous haemagglutinin FhaB/tRNA nuclease CdiA-like TPS" evidence="3">
    <location>
        <begin position="45"/>
        <end position="158"/>
    </location>
</feature>
<dbReference type="Gene3D" id="2.160.20.10">
    <property type="entry name" value="Single-stranded right-handed beta-helix, Pectin lyase-like"/>
    <property type="match status" value="1"/>
</dbReference>
<dbReference type="InterPro" id="IPR012332">
    <property type="entry name" value="Autotransporter_pectin_lyase_C"/>
</dbReference>
<sequence length="5093" mass="482486">MRSCRGSPELRARPGRGHPRHGRWALHRLSLAAWLAGAMAASPSGWALPQGAVPTAGSVSVRADGSKQLAITQTSARAAIDWTSFSIAAGERVRIVQPDAAAVLFNRVTGADPSLILGQLQADGRVFLSNPRGVIFGVGSRVDVGSLVATTLNIDPVPLTNGRWQLSGGQAGTGELRADGEITAPGGTVALVGPRVSIGGNVLAGRLGAAAVGAVQVDVEGDGLIFFNARSEDLATRLDLSGSARALAGPADLRAEARAGWADTVLNLSGTVRASGLALRDGQVVIDGGRSGITRVSGEVRASADAAGTQGGNITVLGDQLQLTASARLDASGQAGGGSVRVGGDAQGAHAAALPHARSVVVEAGAQLSADAVARGDGGRVVLWSGERTQFAGAISTRGGAEGGNGGLVEVSSRGVLRFEGSADRRAPQGQAGVLLLDPTELTVQVGGSGDNVLSVTTLLSQLAAGPVTLEALDRITVAAAVSSPTGTTAGGLTLSVLGNDATDTITINQGISLQGAGRALTLAARNITIADVDMAASGLVLGGATTWTNAAARSVSLPISGTGSLTKAGAGTLTLSGANTYSGGTTVSAGTLVAGAASVAATQDTPASGAFGTGAVTVSSGASVDLAGLAVHNAWSLNGTGVDGLGALRSSSGTTGRSSGAITLAGNATLGVADGAALSLSGVIANADTTARALTKAGAGTLTLSGANTYSGGTTVSAGTLVAGAASVAATQDTPASGAFGTGAVTVSSGASVDLAGLAVHNAWSLSGTGVDSLGALRSSSGTTGRSSGAITLAGNATLGVADGAALSLSGVIANADTTAQALTKAGAGTLTLSGANTYSGGTTVSAGTLVAGAASVAATQDTPGSGAFGTGAVTVTSGASVDLAGLAVHNAWSLNGTGVDSLGALRSSSGTTGRSNGAITLAGNATLGVADGAALSLSGVIANADTTARALTKAGAGTLTLSGANTYSGGTTVSAGTLVAGAASVAATQDTSASGAFGTGAVTVSSGASVDLAGLAVHNAWSLNGTGVDSLGALRSSSGTTGRSSGAITLAGNATLGVADGAALSLSGVIADADATARALTKAGTGTLTLSGANTYSGGTTVSAGTLVAGSASVAATQDTPASGAFGTGAVTVTSGASVDIAGLAVHNAWLLSGTGVDSLGALRSSSGTAGRSSGAITLAGNATLGVADGAALVLSGAIGEADGTPRSLDKVGSGTLTLGGASSYRGGTTVSAGMLVVGTSDAAGQGALGRGTVTVAEGASVDLAGFTVDNDWTLTGRGVGGLGALRSSSGTAGRSSGAMTLAGDATVGVDAGAALTLGGAITEADATPRALAKAGAGTLTLGGLSRFGGGTTVSAGTLVAGRSSAASQGAFGSGAVSVADGASVDLAGFSVHNGWSLAGLGVGGAGALFNSSAAAASSQGAVVLTAAAGIGVGNAASVLTLSGGVSGAGSLSKLGAGTLRLASAAAPGAGTAVVQGLLEIADGGGLAGAIDIASGSLLKVSRSQDLTLSGPITGGGVLAQAGAGVLTLAGDATHTGGTTVEAGRQLQVGDGGQAGSLAGAVINQGLLRFKRSDTLVYGGVVSGGGQLEQAGSGTLVLTANQGHSGGTRVSAGTLQLGDGGAQGLVGDVDVATGAQLVFRRAGNLIFDGLISGGGGVTQAGRTDAGTSDTLSFSRDHLYTGTTTIAAGKTLRLGVGLAAGSVRGDIDNQGTLTVLHSDTLTLRGDLGGAGLLQLQAGDLQLTGARTATGATTVASGSRLIVDLGAASRWTGDLGGAGQVEKAGNGTLTVLGRWTPGGGTTVSQGTLQVGEGGDAGSLGGGAIDLAHNTQLVFQRSGTVSLDSVVSGRGSLVQSGSGSLTLGGASSYSGGTTVRAGTLVAGAASTGAGGAVTSGPFGTGQVSVEGGALVDLAGRQVDNDWRLDGASRLGSSSPGSVAASAGALQLAGNGTLAVSGTQLNLSGAIGGTGALTVQGPGTLVLSGANTASGGTTVTSGTLQLEGGSNRAGTGALQVDAGAVLDLRGGAQLSVPLTLGGTLRVAAGELAAAASGTVTLSADATLQVDGEALSLSGRLDDAGGAAHRLTKRGTGVLSLSGVNGSAGDLVVQAGTLKAELGRALSDTGTLQLAAGSTLQLLASETVGGLAGAGSVQLGGFTLSAGAGGGDQLFAGVLQGAGGLRKQGGGTLTLSGANTHEAGTQVLAGTLRLQGGTNRAGSGALQVASGATLDLRDGASLSVPLRLAGTLASSNAGNALAATLSGAVTLTGDATLQVGGAGLAIGGAIADAGGARALTKTGSGTLTLSGVNSSAGTLTVNAGTVVARNGQALSDSGLLQLAAGATLQLQADETVGGLAGAGAVVLDGATLAAGGNGASGLFDGVLSGRGGLTKQGGGTLTLNGANTYAGATQVQAGTLVLGASGTAGTLSAVTVAAGAQLHLQSSQRIGALAGAGAVRLDGAVLSTGGDGSSGQFDGVISGSGGVTQAGSGTLTLNGANSYTGGTTVSGGLLQAGRASQGSAGALTQGPFGTGTVSVGSAAQVDLAGWRVDNAWSLSGAGVLASSTGSAASAGALQLAGAGTLAVAGAQLSLGGAITGPGALTVQGPGTLVLSGANTARGDTTVASGTLQLLGGADRAGSGALQVASGATLDLRDGASLSVPLRLAGTLASSNAGNALAATLSGAVTLAGDATLQVGGAGLAISGAIADAGGARALTKTGSGTLTLSGVNSSAGTLTVNAGTVVARNGQALSDSGLLQLAAGATLQLQADETVGALAGAGAVVLDGATLAAGGNGASSLFDGVLSGRGGLTKQGAGTLTLNGANTYAGATQVQAGTLVLGASGTAGTLSAVTVAAGAQLALQSAQVLGSLAGAGDVALGAQALSTGADGLSTRFDGTLSGSGSLTKQGAGSFTLAGRNTHSGGTTVLAGQVVAGRGSEGPASALLAGPLGTGAVTVAAGAAVDLAGWQVDNAFTLNGGTALVNSLGRAAMAGALTLAADTTLGVSGAQLSLGGAITGPGALTVQGPGTLVLSGANTARGGTTVASGTLQLLGGADRAGSGALQVASGGTLDLRDGASLSVPLRLAGTLASSNAGNALAATLSGAVTLTGDATLQVGGAGLAISGAIADAGGARALTKTGSGTLTLSGVNSSAGTLTVNAGTVVARNGQALSDSGLLQLAAGATLQLQADETVGALAGGGAVVLDGATLAAGGNGASSLFDGVLSGRGGLTKQGAGTLTLNGANTYTGATQVQAGTLVLGASGTAGTLSAVTVAAGAQLTLQSAQVLGSLAGAGDVALGAQALSTGADGLSTRFDGTLSGSGSLTKHGAGSFTLGGRDARTGATQVAGGTLVLAASDAASALSTYRVDDVATLQLQADATLGALAGAGTVDLAPGQLRLAPAAGTSTLFSGTLQGSGGLVLQGAGTLTLSGANRHTGRTQLLGGTLAIAGDAQLGAAPAVLVADQLLLDGGTLRITGSGTLAATRGVTLQGAGGTLQLPAGVTVALDAPLADGRSAGALTLAGGGTLAFTSALDHTHSGGTLVQGSQLSLARDGQLGAAGAALTLDGGTLQLRDSLRLDSIRPLRLGAGGGTLDLAAGLSLQFGGQISDAAGAQDGRLTLQGGGSFRFDGVAASTYTGATALLGSTLALQRDDQLGLAPATARDAHLRLDGGRLVLEAGTLVLDARRGLALGAAGGTLQVADGATLSLAATVADATTGVAGTLTKAGAGTLQLGGEAPNRHSGGTVVLAGVLAIDRDEALGASAGALQLDGGTLRALGSFRLDAARALQLGVGGGRIDVADGATLALPGAVSEQAGAATLTKLGGGTLAFDGAADAARLGATQVLAGTLAITRDGQLGRAPAAPVADQLLLDGGTLRLDADLTLAASRGVALGAGGGTVAVAAGVAARVDGAVSDAGAAPAALRKTGTGRLTLAGDNRQSGGTELREGTLATAGAERLPDAGALQLAVGTRFELGGAETIGALADLSGVGAGFPARLVLDRHVLTVRQASDTRFSGQVDTGSGQLVKEGSGTLSLAGQGSGNGLFQVNSGLLVSASADLLTPDTLVQVAERATLRLDTAATVQSLTLAGELSGSGLLTVTQGTLLDGGTLRAPVSTATLTSRQAVQVQAALQVSGTATLEGGTLTLGEGGLLQAARVQLVRGAALLTTAAGQLGAGAALSLSGGSMLQLAGAETAASLSLAEGSRAAGSGRLGLAGAVSLADSGLALPVQAAQFSSSGSSTVSAALSLSQSAALRDGSLTLAEGGRIDSPVMQLQSGVLRSTDAQALGSGASALRVDAPATLQLGAPATVATLSLAGTVQPAAPASAATALLSATQSVTLDGGQLAAPLLTRSLEVTGASSVAATVQATESASVAGTLTLDAGGALVTPRLALRSGGLLTRAEAQLGGAPVLSMDAGTVLQLAGSETLGALIDGGGAAGLPAARVLLGAGTLGVGGAVADAATVQRFSGVFSGAGSLAKQGAGTWVLNADQAHGDTRIEAGTLQLGTGGASGTAGRGGIVNDGLLRVQRSDTLALDNAITGRGSLEQAGSGTLVLGAAGNAYTGATRVLAGTLATAGAERLPDASAVQVAAEARLQLRGSETLAALSADGAVSLGGALSASSGGLRFGGPVSVDTTVPVTLSAPDQAIEALNDGNRWGAQPLSVRAGQLRLSAGREADGRWRDLVLGEVVLSGRVAGAAGTLPVDRQASAGVTAQADGSDGSLLVANRIQLGTSAAATGDARLDGLLQVDGGALTLRAMATPDYSALPLLDSGRQAVDPQQGRLLQVADDVITQGAASRIDTVAGAGLVLQAAAGGSIALGNADNRFAGTLQALSGSSWNSAWQPVALAGERAVGQSRITLAGRELVVGGQGLEADLVRVSAGRLATVDDSRIAARLWYNDSGFGIQNSAPGLVLELLPQAFSSATAFGSADAPIAANVGGKSLGERGDGLAAGYVQLLPRKAASGGTVVFLAGPSATQAGEAGYRFFNDAAGDQAQVPLFYNGVLPATPQLSGSLSAVASVSENARRERFEETVRTENVAIRLRAGVIAEVGPGRPATGGAEGLRAPQACAAEAGRLDCAAPGAAATPARTAAPGAAR</sequence>
<dbReference type="Proteomes" id="UP001365405">
    <property type="component" value="Unassembled WGS sequence"/>
</dbReference>
<keyword evidence="1" id="KW-0732">Signal</keyword>
<evidence type="ECO:0000313" key="4">
    <source>
        <dbReference type="EMBL" id="MEK8050518.1"/>
    </source>
</evidence>
<dbReference type="PANTHER" id="PTHR35037:SF3">
    <property type="entry name" value="C-TERMINAL REGION OF AIDA-LIKE PROTEIN"/>
    <property type="match status" value="1"/>
</dbReference>
<feature type="region of interest" description="Disordered" evidence="2">
    <location>
        <begin position="1"/>
        <end position="21"/>
    </location>
</feature>
<dbReference type="InterPro" id="IPR008638">
    <property type="entry name" value="FhaB/CdiA-like_TPS"/>
</dbReference>
<dbReference type="NCBIfam" id="TIGR02601">
    <property type="entry name" value="autotrns_rpt"/>
    <property type="match status" value="28"/>
</dbReference>
<dbReference type="SMART" id="SM00912">
    <property type="entry name" value="Haemagg_act"/>
    <property type="match status" value="1"/>
</dbReference>
<dbReference type="InterPro" id="IPR051551">
    <property type="entry name" value="Autotransporter_adhesion"/>
</dbReference>
<reference evidence="4 5" key="1">
    <citation type="submission" date="2024-04" db="EMBL/GenBank/DDBJ databases">
        <title>Novel species of the genus Ideonella isolated from streams.</title>
        <authorList>
            <person name="Lu H."/>
        </authorList>
    </citation>
    <scope>NUCLEOTIDE SEQUENCE [LARGE SCALE GENOMIC DNA]</scope>
    <source>
        <strain evidence="4 5">DXS22W</strain>
    </source>
</reference>
<dbReference type="InterPro" id="IPR013425">
    <property type="entry name" value="Autotrns_rpt"/>
</dbReference>
<dbReference type="SUPFAM" id="SSF51126">
    <property type="entry name" value="Pectin lyase-like"/>
    <property type="match status" value="14"/>
</dbReference>
<evidence type="ECO:0000256" key="1">
    <source>
        <dbReference type="ARBA" id="ARBA00022729"/>
    </source>
</evidence>
<keyword evidence="5" id="KW-1185">Reference proteome</keyword>
<dbReference type="InterPro" id="IPR012334">
    <property type="entry name" value="Pectin_lyas_fold"/>
</dbReference>
<proteinExistence type="predicted"/>
<dbReference type="InterPro" id="IPR011050">
    <property type="entry name" value="Pectin_lyase_fold/virulence"/>
</dbReference>
<gene>
    <name evidence="4" type="ORF">AACH10_09730</name>
</gene>
<dbReference type="Pfam" id="PF05860">
    <property type="entry name" value="TPS"/>
    <property type="match status" value="1"/>
</dbReference>
<dbReference type="Gene3D" id="2.160.20.20">
    <property type="match status" value="8"/>
</dbReference>
<dbReference type="NCBIfam" id="TIGR01901">
    <property type="entry name" value="adhes_NPXG"/>
    <property type="match status" value="1"/>
</dbReference>
<dbReference type="RefSeq" id="WP_341410192.1">
    <property type="nucleotide sequence ID" value="NZ_JBBUTH010000004.1"/>
</dbReference>
<comment type="caution">
    <text evidence="4">The sequence shown here is derived from an EMBL/GenBank/DDBJ whole genome shotgun (WGS) entry which is preliminary data.</text>
</comment>
<organism evidence="4 5">
    <name type="scientific">Pseudaquabacterium inlustre</name>
    <dbReference type="NCBI Taxonomy" id="2984192"/>
    <lineage>
        <taxon>Bacteria</taxon>
        <taxon>Pseudomonadati</taxon>
        <taxon>Pseudomonadota</taxon>
        <taxon>Betaproteobacteria</taxon>
        <taxon>Burkholderiales</taxon>
        <taxon>Sphaerotilaceae</taxon>
        <taxon>Pseudaquabacterium</taxon>
    </lineage>
</organism>
<dbReference type="EMBL" id="JBBUTH010000004">
    <property type="protein sequence ID" value="MEK8050518.1"/>
    <property type="molecule type" value="Genomic_DNA"/>
</dbReference>
<protein>
    <submittedName>
        <fullName evidence="4">Autotransporter-associated beta strand repeat-containing protein</fullName>
    </submittedName>
</protein>
<name>A0ABU9CF78_9BURK</name>